<dbReference type="EMBL" id="FNAS01000003">
    <property type="protein sequence ID" value="SDE10844.1"/>
    <property type="molecule type" value="Genomic_DNA"/>
</dbReference>
<dbReference type="SUPFAM" id="SSF52151">
    <property type="entry name" value="FabD/lysophospholipase-like"/>
    <property type="match status" value="1"/>
</dbReference>
<dbReference type="PROSITE" id="PS51635">
    <property type="entry name" value="PNPLA"/>
    <property type="match status" value="1"/>
</dbReference>
<sequence length="89" mass="9943">MGKIGIVFSGGGIKGLAHAGVLKFLEEKAIYPDVISCCSTSSIVGGLYAIGKKPEEILEFFKSIYFFHWKHSAFNIVKGFFQLFNPYFR</sequence>
<dbReference type="InterPro" id="IPR016035">
    <property type="entry name" value="Acyl_Trfase/lysoPLipase"/>
</dbReference>
<keyword evidence="2" id="KW-0442">Lipid degradation</keyword>
<proteinExistence type="predicted"/>
<evidence type="ECO:0000256" key="1">
    <source>
        <dbReference type="ARBA" id="ARBA00022801"/>
    </source>
</evidence>
<keyword evidence="3" id="KW-0443">Lipid metabolism</keyword>
<keyword evidence="1" id="KW-0378">Hydrolase</keyword>
<evidence type="ECO:0000313" key="6">
    <source>
        <dbReference type="EMBL" id="SDE10844.1"/>
    </source>
</evidence>
<dbReference type="PANTHER" id="PTHR14226:SF29">
    <property type="entry name" value="NEUROPATHY TARGET ESTERASE SWS"/>
    <property type="match status" value="1"/>
</dbReference>
<evidence type="ECO:0000256" key="2">
    <source>
        <dbReference type="ARBA" id="ARBA00022963"/>
    </source>
</evidence>
<dbReference type="GO" id="GO:0016787">
    <property type="term" value="F:hydrolase activity"/>
    <property type="evidence" value="ECO:0007669"/>
    <property type="project" value="UniProtKB-KW"/>
</dbReference>
<feature type="domain" description="PNPLA" evidence="5">
    <location>
        <begin position="6"/>
        <end position="89"/>
    </location>
</feature>
<dbReference type="AlphaFoldDB" id="A0A1G7A7J5"/>
<evidence type="ECO:0000313" key="7">
    <source>
        <dbReference type="Proteomes" id="UP000198517"/>
    </source>
</evidence>
<evidence type="ECO:0000256" key="3">
    <source>
        <dbReference type="ARBA" id="ARBA00023098"/>
    </source>
</evidence>
<accession>A0A1G7A7J5</accession>
<dbReference type="Pfam" id="PF01734">
    <property type="entry name" value="Patatin"/>
    <property type="match status" value="1"/>
</dbReference>
<evidence type="ECO:0000259" key="5">
    <source>
        <dbReference type="PROSITE" id="PS51635"/>
    </source>
</evidence>
<feature type="short sequence motif" description="GXGXXG" evidence="4">
    <location>
        <begin position="10"/>
        <end position="15"/>
    </location>
</feature>
<dbReference type="Gene3D" id="3.40.1090.10">
    <property type="entry name" value="Cytosolic phospholipase A2 catalytic domain"/>
    <property type="match status" value="1"/>
</dbReference>
<comment type="caution">
    <text evidence="4">Lacks conserved residue(s) required for the propagation of feature annotation.</text>
</comment>
<dbReference type="InterPro" id="IPR002641">
    <property type="entry name" value="PNPLA_dom"/>
</dbReference>
<dbReference type="InterPro" id="IPR050301">
    <property type="entry name" value="NTE"/>
</dbReference>
<dbReference type="STRING" id="1071918.SAMN05421544_10384"/>
<protein>
    <submittedName>
        <fullName evidence="6">NTE family protein</fullName>
    </submittedName>
</protein>
<organism evidence="6 7">
    <name type="scientific">Riemerella columbipharyngis</name>
    <dbReference type="NCBI Taxonomy" id="1071918"/>
    <lineage>
        <taxon>Bacteria</taxon>
        <taxon>Pseudomonadati</taxon>
        <taxon>Bacteroidota</taxon>
        <taxon>Flavobacteriia</taxon>
        <taxon>Flavobacteriales</taxon>
        <taxon>Weeksellaceae</taxon>
        <taxon>Riemerella</taxon>
    </lineage>
</organism>
<dbReference type="GO" id="GO:0016042">
    <property type="term" value="P:lipid catabolic process"/>
    <property type="evidence" value="ECO:0007669"/>
    <property type="project" value="UniProtKB-KW"/>
</dbReference>
<dbReference type="RefSeq" id="WP_245688802.1">
    <property type="nucleotide sequence ID" value="NZ_FNAS01000003.1"/>
</dbReference>
<name>A0A1G7A7J5_9FLAO</name>
<evidence type="ECO:0000256" key="4">
    <source>
        <dbReference type="PROSITE-ProRule" id="PRU01161"/>
    </source>
</evidence>
<keyword evidence="7" id="KW-1185">Reference proteome</keyword>
<dbReference type="PANTHER" id="PTHR14226">
    <property type="entry name" value="NEUROPATHY TARGET ESTERASE/SWISS CHEESE D.MELANOGASTER"/>
    <property type="match status" value="1"/>
</dbReference>
<reference evidence="6 7" key="1">
    <citation type="submission" date="2016-10" db="EMBL/GenBank/DDBJ databases">
        <authorList>
            <person name="de Groot N.N."/>
        </authorList>
    </citation>
    <scope>NUCLEOTIDE SEQUENCE [LARGE SCALE GENOMIC DNA]</scope>
    <source>
        <strain evidence="6 7">DSM 24015</strain>
    </source>
</reference>
<gene>
    <name evidence="6" type="ORF">SAMN05421544_10384</name>
</gene>
<dbReference type="Proteomes" id="UP000198517">
    <property type="component" value="Unassembled WGS sequence"/>
</dbReference>